<keyword evidence="3" id="KW-1185">Reference proteome</keyword>
<dbReference type="Pfam" id="PF00961">
    <property type="entry name" value="LAGLIDADG_1"/>
    <property type="match status" value="1"/>
</dbReference>
<reference evidence="2 3" key="1">
    <citation type="journal article" date="2016" name="Front. Microbiol.">
        <title>Single-Cell (Meta-)Genomics of a Dimorphic Candidatus Thiomargarita nelsonii Reveals Genomic Plasticity.</title>
        <authorList>
            <person name="Flood B.E."/>
            <person name="Fliss P."/>
            <person name="Jones D.S."/>
            <person name="Dick G.J."/>
            <person name="Jain S."/>
            <person name="Kaster A.K."/>
            <person name="Winkel M."/>
            <person name="Mussmann M."/>
            <person name="Bailey J."/>
        </authorList>
    </citation>
    <scope>NUCLEOTIDE SEQUENCE [LARGE SCALE GENOMIC DNA]</scope>
    <source>
        <strain evidence="2">Hydrate Ridge</strain>
    </source>
</reference>
<dbReference type="GO" id="GO:0004519">
    <property type="term" value="F:endonuclease activity"/>
    <property type="evidence" value="ECO:0007669"/>
    <property type="project" value="InterPro"/>
</dbReference>
<dbReference type="InterPro" id="IPR051289">
    <property type="entry name" value="LAGLIDADG_Endonuclease"/>
</dbReference>
<dbReference type="AlphaFoldDB" id="A0A0A6PG30"/>
<feature type="domain" description="Homing endonuclease LAGLIDADG" evidence="1">
    <location>
        <begin position="6"/>
        <end position="111"/>
    </location>
</feature>
<dbReference type="Gene3D" id="3.10.28.10">
    <property type="entry name" value="Homing endonucleases"/>
    <property type="match status" value="1"/>
</dbReference>
<organism evidence="2 3">
    <name type="scientific">Candidatus Thiomargarita nelsonii</name>
    <dbReference type="NCBI Taxonomy" id="1003181"/>
    <lineage>
        <taxon>Bacteria</taxon>
        <taxon>Pseudomonadati</taxon>
        <taxon>Pseudomonadota</taxon>
        <taxon>Gammaproteobacteria</taxon>
        <taxon>Thiotrichales</taxon>
        <taxon>Thiotrichaceae</taxon>
        <taxon>Thiomargarita</taxon>
    </lineage>
</organism>
<dbReference type="EMBL" id="JSZA02000021">
    <property type="protein sequence ID" value="KHD09272.2"/>
    <property type="molecule type" value="Genomic_DNA"/>
</dbReference>
<sequence length="160" mass="18845">MDNHYIAGFVDGEGSFHVAFQKNLSVRLGWQAVPEFQISQNWHAERVLQLIQEMLDCGYIKQNHIKNERDRTLVFVVRNRNDLLQKIIPFFDKYPLYTEKKNDFIRFKQIVKMMDRGDHLSIDGFSEIVELAYSMNANGSYRKVKKEKILTTLKSSEAIR</sequence>
<name>A0A0A6PG30_9GAMM</name>
<dbReference type="InterPro" id="IPR004860">
    <property type="entry name" value="LAGLIDADG_dom"/>
</dbReference>
<evidence type="ECO:0000313" key="3">
    <source>
        <dbReference type="Proteomes" id="UP000030428"/>
    </source>
</evidence>
<dbReference type="PANTHER" id="PTHR36181:SF2">
    <property type="entry name" value="INTRON-ENCODED ENDONUCLEASE AI3-RELATED"/>
    <property type="match status" value="1"/>
</dbReference>
<dbReference type="InterPro" id="IPR027434">
    <property type="entry name" value="Homing_endonucl"/>
</dbReference>
<proteinExistence type="predicted"/>
<dbReference type="SUPFAM" id="SSF55608">
    <property type="entry name" value="Homing endonucleases"/>
    <property type="match status" value="1"/>
</dbReference>
<dbReference type="Proteomes" id="UP000030428">
    <property type="component" value="Unassembled WGS sequence"/>
</dbReference>
<comment type="caution">
    <text evidence="2">The sequence shown here is derived from an EMBL/GenBank/DDBJ whole genome shotgun (WGS) entry which is preliminary data.</text>
</comment>
<dbReference type="PANTHER" id="PTHR36181">
    <property type="entry name" value="INTRON-ENCODED ENDONUCLEASE AI3-RELATED"/>
    <property type="match status" value="1"/>
</dbReference>
<accession>A0A0A6PG30</accession>
<protein>
    <recommendedName>
        <fullName evidence="1">Homing endonuclease LAGLIDADG domain-containing protein</fullName>
    </recommendedName>
</protein>
<evidence type="ECO:0000259" key="1">
    <source>
        <dbReference type="Pfam" id="PF00961"/>
    </source>
</evidence>
<gene>
    <name evidence="2" type="ORF">PN36_07515</name>
</gene>
<evidence type="ECO:0000313" key="2">
    <source>
        <dbReference type="EMBL" id="KHD09272.2"/>
    </source>
</evidence>